<dbReference type="Proteomes" id="UP000006443">
    <property type="component" value="Unassembled WGS sequence"/>
</dbReference>
<gene>
    <name evidence="2" type="ORF">DealDRAFT_2066</name>
</gene>
<accession>C0GHV7</accession>
<evidence type="ECO:0000256" key="1">
    <source>
        <dbReference type="SAM" id="SignalP"/>
    </source>
</evidence>
<protein>
    <submittedName>
        <fullName evidence="2">TRAP-type uncharacterized transport system periplasmic component-like protein</fullName>
    </submittedName>
</protein>
<sequence>MRKKSLWMLLVVAMLVFAVALVGCGDNNNNDNNNNNTGEPGADYPTSLRDLEGMRVGSGPAAGTIGTFGPRFFEVLGIDASIEHGGIGDLVEAQADGLLEANGFAAGIPVSAFREYEVTQGADNVVFIGLDGADRDAILEEWPFFARAVIPADTYDALDADLETVGVWNVAISHKTLDADIVYDMVKAVMENNDAMLDAHAAAIETVPENIEHMSIIPLHPGAIRYFEEEGFTIPDELRPDDSDVEYVSPSTLTIGTASVGGTYYLYGQGWANVAQSALGFGVSVEQTDGPNHNLMNIQDGDFMLGMTTMGPAYEAWYGLEAWTGGIEHTDVRSLFPMYNTYFHWMANK</sequence>
<dbReference type="NCBIfam" id="TIGR02122">
    <property type="entry name" value="TRAP_TAXI"/>
    <property type="match status" value="1"/>
</dbReference>
<dbReference type="AlphaFoldDB" id="C0GHV7"/>
<dbReference type="Gene3D" id="3.40.190.10">
    <property type="entry name" value="Periplasmic binding protein-like II"/>
    <property type="match status" value="2"/>
</dbReference>
<reference evidence="2 3" key="1">
    <citation type="submission" date="2009-02" db="EMBL/GenBank/DDBJ databases">
        <title>Sequencing of the draft genome and assembly of Dethiobacter alkaliphilus AHT 1.</title>
        <authorList>
            <consortium name="US DOE Joint Genome Institute (JGI-PGF)"/>
            <person name="Lucas S."/>
            <person name="Copeland A."/>
            <person name="Lapidus A."/>
            <person name="Glavina del Rio T."/>
            <person name="Dalin E."/>
            <person name="Tice H."/>
            <person name="Bruce D."/>
            <person name="Goodwin L."/>
            <person name="Pitluck S."/>
            <person name="Larimer F."/>
            <person name="Land M.L."/>
            <person name="Hauser L."/>
            <person name="Muyzer G."/>
        </authorList>
    </citation>
    <scope>NUCLEOTIDE SEQUENCE [LARGE SCALE GENOMIC DNA]</scope>
    <source>
        <strain evidence="2 3">AHT 1</strain>
    </source>
</reference>
<dbReference type="EMBL" id="ACJM01000010">
    <property type="protein sequence ID" value="EEG77031.1"/>
    <property type="molecule type" value="Genomic_DNA"/>
</dbReference>
<dbReference type="PANTHER" id="PTHR42941">
    <property type="entry name" value="SLL1037 PROTEIN"/>
    <property type="match status" value="1"/>
</dbReference>
<organism evidence="2 3">
    <name type="scientific">Dethiobacter alkaliphilus AHT 1</name>
    <dbReference type="NCBI Taxonomy" id="555088"/>
    <lineage>
        <taxon>Bacteria</taxon>
        <taxon>Bacillati</taxon>
        <taxon>Bacillota</taxon>
        <taxon>Dethiobacteria</taxon>
        <taxon>Dethiobacterales</taxon>
        <taxon>Dethiobacteraceae</taxon>
        <taxon>Dethiobacter</taxon>
    </lineage>
</organism>
<evidence type="ECO:0000313" key="2">
    <source>
        <dbReference type="EMBL" id="EEG77031.1"/>
    </source>
</evidence>
<keyword evidence="3" id="KW-1185">Reference proteome</keyword>
<dbReference type="eggNOG" id="COG2358">
    <property type="taxonomic scope" value="Bacteria"/>
</dbReference>
<dbReference type="SUPFAM" id="SSF53850">
    <property type="entry name" value="Periplasmic binding protein-like II"/>
    <property type="match status" value="2"/>
</dbReference>
<feature type="signal peptide" evidence="1">
    <location>
        <begin position="1"/>
        <end position="24"/>
    </location>
</feature>
<proteinExistence type="predicted"/>
<dbReference type="Pfam" id="PF16868">
    <property type="entry name" value="NMT1_3"/>
    <property type="match status" value="2"/>
</dbReference>
<feature type="chain" id="PRO_5039506944" evidence="1">
    <location>
        <begin position="25"/>
        <end position="349"/>
    </location>
</feature>
<dbReference type="PANTHER" id="PTHR42941:SF1">
    <property type="entry name" value="SLL1037 PROTEIN"/>
    <property type="match status" value="1"/>
</dbReference>
<comment type="caution">
    <text evidence="2">The sequence shown here is derived from an EMBL/GenBank/DDBJ whole genome shotgun (WGS) entry which is preliminary data.</text>
</comment>
<keyword evidence="1" id="KW-0732">Signal</keyword>
<dbReference type="PROSITE" id="PS51257">
    <property type="entry name" value="PROKAR_LIPOPROTEIN"/>
    <property type="match status" value="1"/>
</dbReference>
<evidence type="ECO:0000313" key="3">
    <source>
        <dbReference type="Proteomes" id="UP000006443"/>
    </source>
</evidence>
<dbReference type="InterPro" id="IPR011852">
    <property type="entry name" value="TRAP_TAXI"/>
</dbReference>
<dbReference type="STRING" id="555088.DealDRAFT_2066"/>
<dbReference type="RefSeq" id="WP_008517198.1">
    <property type="nucleotide sequence ID" value="NZ_ACJM01000010.1"/>
</dbReference>
<name>C0GHV7_DETAL</name>